<keyword evidence="1" id="KW-0812">Transmembrane</keyword>
<proteinExistence type="predicted"/>
<keyword evidence="1" id="KW-0472">Membrane</keyword>
<dbReference type="RefSeq" id="WP_218251457.1">
    <property type="nucleotide sequence ID" value="NZ_JABXWD010000051.1"/>
</dbReference>
<evidence type="ECO:0000259" key="2">
    <source>
        <dbReference type="PROSITE" id="PS51746"/>
    </source>
</evidence>
<dbReference type="InterPro" id="IPR001932">
    <property type="entry name" value="PPM-type_phosphatase-like_dom"/>
</dbReference>
<feature type="transmembrane region" description="Helical" evidence="1">
    <location>
        <begin position="317"/>
        <end position="336"/>
    </location>
</feature>
<keyword evidence="4" id="KW-1185">Reference proteome</keyword>
<reference evidence="3 4" key="1">
    <citation type="journal article" date="2020" name="J Geophys Res Biogeosci">
        <title>Magnetotaxis as an Adaptation to Enable Bacterial Shuttling of Microbial Sulfur and Sulfur Cycling Across Aquatic Oxic#Anoxic Interfaces.</title>
        <authorList>
            <person name="Li J."/>
            <person name="Liu P."/>
            <person name="Wang J."/>
            <person name="Roberts A.P."/>
            <person name="Pan Y."/>
        </authorList>
    </citation>
    <scope>NUCLEOTIDE SEQUENCE [LARGE SCALE GENOMIC DNA]</scope>
    <source>
        <strain evidence="3 4">MYR-1_YQ</strain>
    </source>
</reference>
<evidence type="ECO:0000313" key="4">
    <source>
        <dbReference type="Proteomes" id="UP001196980"/>
    </source>
</evidence>
<dbReference type="CDD" id="cd00143">
    <property type="entry name" value="PP2Cc"/>
    <property type="match status" value="1"/>
</dbReference>
<dbReference type="PANTHER" id="PTHR13832:SF827">
    <property type="entry name" value="PROTEIN PHOSPHATASE 1L"/>
    <property type="match status" value="1"/>
</dbReference>
<feature type="domain" description="PPM-type phosphatase" evidence="2">
    <location>
        <begin position="9"/>
        <end position="261"/>
    </location>
</feature>
<comment type="caution">
    <text evidence="3">The sequence shown here is derived from an EMBL/GenBank/DDBJ whole genome shotgun (WGS) entry which is preliminary data.</text>
</comment>
<accession>A0ABS6RXS5</accession>
<sequence length="337" mass="37390">MPVLSWTLDFGNEQDKGNRKGQEDYFALFSPVREVVNSDSGFLAVVADGMGGHTSGGKASVLAVNTFVETYKRKAPGRSISEALGDALRSANQKLVDTNIKAGQDSDMGTTLVAVVMRANMLFWVSVGDSRIFLYRGGRLMDVNEIHSYGAELDVKHKLDQISTEDLEANKQNRNMLTSYLGLEEIPRVDISDRPIELRHGERVLMCTDGLTDALDRNEIATLLRLHPDKSAQEQCEVIVQHALKKNLQKQDNITLILLELKSDADDLLINPDRDKTLDDVTIPLNTLEYYERSQEIEQTVQLTPEVTASDASKLKLGIAIALVVLIIAALCIYFLL</sequence>
<dbReference type="EMBL" id="JABXWD010000051">
    <property type="protein sequence ID" value="MBV6340839.1"/>
    <property type="molecule type" value="Genomic_DNA"/>
</dbReference>
<dbReference type="SMART" id="SM00332">
    <property type="entry name" value="PP2Cc"/>
    <property type="match status" value="1"/>
</dbReference>
<gene>
    <name evidence="3" type="ORF">HWQ67_04515</name>
</gene>
<dbReference type="Proteomes" id="UP001196980">
    <property type="component" value="Unassembled WGS sequence"/>
</dbReference>
<protein>
    <submittedName>
        <fullName evidence="3">Serine/threonine-protein phosphatase</fullName>
    </submittedName>
</protein>
<dbReference type="Pfam" id="PF13672">
    <property type="entry name" value="PP2C_2"/>
    <property type="match status" value="1"/>
</dbReference>
<dbReference type="PROSITE" id="PS51746">
    <property type="entry name" value="PPM_2"/>
    <property type="match status" value="1"/>
</dbReference>
<dbReference type="InterPro" id="IPR015655">
    <property type="entry name" value="PP2C"/>
</dbReference>
<organism evidence="3 4">
    <name type="scientific">Candidatus Magnetobacterium casense</name>
    <dbReference type="NCBI Taxonomy" id="1455061"/>
    <lineage>
        <taxon>Bacteria</taxon>
        <taxon>Pseudomonadati</taxon>
        <taxon>Nitrospirota</taxon>
        <taxon>Thermodesulfovibrionia</taxon>
        <taxon>Thermodesulfovibrionales</taxon>
        <taxon>Candidatus Magnetobacteriaceae</taxon>
        <taxon>Candidatus Magnetobacterium</taxon>
    </lineage>
</organism>
<evidence type="ECO:0000256" key="1">
    <source>
        <dbReference type="SAM" id="Phobius"/>
    </source>
</evidence>
<keyword evidence="1" id="KW-1133">Transmembrane helix</keyword>
<dbReference type="SMART" id="SM00331">
    <property type="entry name" value="PP2C_SIG"/>
    <property type="match status" value="1"/>
</dbReference>
<evidence type="ECO:0000313" key="3">
    <source>
        <dbReference type="EMBL" id="MBV6340839.1"/>
    </source>
</evidence>
<dbReference type="PANTHER" id="PTHR13832">
    <property type="entry name" value="PROTEIN PHOSPHATASE 2C"/>
    <property type="match status" value="1"/>
</dbReference>
<name>A0ABS6RXS5_9BACT</name>